<organism evidence="2 3">
    <name type="scientific">Streptomyces triculaminicus</name>
    <dbReference type="NCBI Taxonomy" id="2816232"/>
    <lineage>
        <taxon>Bacteria</taxon>
        <taxon>Bacillati</taxon>
        <taxon>Actinomycetota</taxon>
        <taxon>Actinomycetes</taxon>
        <taxon>Kitasatosporales</taxon>
        <taxon>Streptomycetaceae</taxon>
        <taxon>Streptomyces</taxon>
    </lineage>
</organism>
<dbReference type="EMBL" id="JAFMOF010000006">
    <property type="protein sequence ID" value="MBO0657102.1"/>
    <property type="molecule type" value="Genomic_DNA"/>
</dbReference>
<keyword evidence="3" id="KW-1185">Reference proteome</keyword>
<proteinExistence type="predicted"/>
<protein>
    <submittedName>
        <fullName evidence="2">Uncharacterized protein</fullName>
    </submittedName>
</protein>
<feature type="region of interest" description="Disordered" evidence="1">
    <location>
        <begin position="116"/>
        <end position="135"/>
    </location>
</feature>
<name>A0A939JTN2_9ACTN</name>
<reference evidence="2" key="1">
    <citation type="submission" date="2021-03" db="EMBL/GenBank/DDBJ databases">
        <title>Streptomyces strains.</title>
        <authorList>
            <person name="Lund M.B."/>
            <person name="Toerring T."/>
        </authorList>
    </citation>
    <scope>NUCLEOTIDE SEQUENCE</scope>
    <source>
        <strain evidence="2">JCM 4242</strain>
    </source>
</reference>
<evidence type="ECO:0000256" key="1">
    <source>
        <dbReference type="SAM" id="MobiDB-lite"/>
    </source>
</evidence>
<evidence type="ECO:0000313" key="2">
    <source>
        <dbReference type="EMBL" id="MBO0657102.1"/>
    </source>
</evidence>
<accession>A0A939JTN2</accession>
<feature type="region of interest" description="Disordered" evidence="1">
    <location>
        <begin position="69"/>
        <end position="104"/>
    </location>
</feature>
<comment type="caution">
    <text evidence="2">The sequence shown here is derived from an EMBL/GenBank/DDBJ whole genome shotgun (WGS) entry which is preliminary data.</text>
</comment>
<dbReference type="Proteomes" id="UP000664781">
    <property type="component" value="Unassembled WGS sequence"/>
</dbReference>
<evidence type="ECO:0000313" key="3">
    <source>
        <dbReference type="Proteomes" id="UP000664781"/>
    </source>
</evidence>
<sequence>MRIAEVTFTGPDRVRDVIHDHNADGFEALCLPERREVKKIAKSEPVDHGLPFSAWSLSKLADFLVTEGTTTSATRDFGPAREGDVPGDGRGARRTVAPGGHPEHKIVVGRSSIDRLQCQGSSTPPGNRAFHGDHA</sequence>
<dbReference type="AlphaFoldDB" id="A0A939JTN2"/>
<gene>
    <name evidence="2" type="ORF">J1792_31550</name>
</gene>